<gene>
    <name evidence="2" type="ORF">F4W18_15385</name>
</gene>
<organism evidence="2 3">
    <name type="scientific">Vibrio gigantis</name>
    <dbReference type="NCBI Taxonomy" id="296199"/>
    <lineage>
        <taxon>Bacteria</taxon>
        <taxon>Pseudomonadati</taxon>
        <taxon>Pseudomonadota</taxon>
        <taxon>Gammaproteobacteria</taxon>
        <taxon>Vibrionales</taxon>
        <taxon>Vibrionaceae</taxon>
        <taxon>Vibrio</taxon>
    </lineage>
</organism>
<evidence type="ECO:0000313" key="3">
    <source>
        <dbReference type="Proteomes" id="UP000322521"/>
    </source>
</evidence>
<evidence type="ECO:0000313" key="2">
    <source>
        <dbReference type="EMBL" id="KAA8672341.1"/>
    </source>
</evidence>
<evidence type="ECO:0000256" key="1">
    <source>
        <dbReference type="SAM" id="Coils"/>
    </source>
</evidence>
<keyword evidence="1" id="KW-0175">Coiled coil</keyword>
<keyword evidence="3" id="KW-1185">Reference proteome</keyword>
<feature type="coiled-coil region" evidence="1">
    <location>
        <begin position="98"/>
        <end position="125"/>
    </location>
</feature>
<accession>A0A5M9NNX6</accession>
<name>A0A5M9NNX6_9VIBR</name>
<proteinExistence type="predicted"/>
<dbReference type="RefSeq" id="WP_086713329.1">
    <property type="nucleotide sequence ID" value="NZ_AP025492.1"/>
</dbReference>
<comment type="caution">
    <text evidence="2">The sequence shown here is derived from an EMBL/GenBank/DDBJ whole genome shotgun (WGS) entry which is preliminary data.</text>
</comment>
<sequence length="268" mass="30312">MTDKYEFLNDVAAIELVNQIAVASEKAQVLKRDNVFSKRIVNLLTGSQEEHQNDFNVEVSGAIESLKNEVLSSNTKIFKNASSIKKMAGVLIKNKQSLSLLESDVSALQNKVSEIEYRLEKIEARQTADDIVEEWKVHCSPDNSILFETIRLVQMLYWSDFSGVALVDEQVKKYGFNRCMNAIMDKLSINKSDLVRQAHLAKQFDTLEGIDRDALAMMIPQINSQLSRGYEQKQIDELLKSASLTRIVSAEILMRDLYEGSLSEEILA</sequence>
<protein>
    <submittedName>
        <fullName evidence="2">Uncharacterized protein</fullName>
    </submittedName>
</protein>
<dbReference type="EMBL" id="VXJS01000009">
    <property type="protein sequence ID" value="KAA8672341.1"/>
    <property type="molecule type" value="Genomic_DNA"/>
</dbReference>
<reference evidence="2 3" key="1">
    <citation type="submission" date="2019-09" db="EMBL/GenBank/DDBJ databases">
        <title>Draft genome sequence of various Type strains from the CCUG.</title>
        <authorList>
            <person name="Pineiro-Iglesias B."/>
            <person name="Tunovic T."/>
            <person name="Unosson C."/>
            <person name="Inganas E."/>
            <person name="Ohlen M."/>
            <person name="Cardew S."/>
            <person name="Jensie-Markopoulos S."/>
            <person name="Salva-Serra F."/>
            <person name="Jaen-Luchoro D."/>
            <person name="Karlsson R."/>
            <person name="Svensson-Stadler L."/>
            <person name="Chun J."/>
            <person name="Moore E."/>
        </authorList>
    </citation>
    <scope>NUCLEOTIDE SEQUENCE [LARGE SCALE GENOMIC DNA]</scope>
    <source>
        <strain evidence="2 3">CCUG 56969T</strain>
    </source>
</reference>
<dbReference type="Proteomes" id="UP000322521">
    <property type="component" value="Unassembled WGS sequence"/>
</dbReference>
<dbReference type="AlphaFoldDB" id="A0A5M9NNX6"/>